<keyword evidence="6" id="KW-0326">Glycosidase</keyword>
<sequence>MDYVPHATFFTFIYFTKGNFNSYIIKEHLFKEMKNERIHDIYKVLLEKIGHLQWWPAETPFEVVIGAILTQQTKWTNVEKAIEGLKRYDLIEPEKLARADLELIEKIIRCCGFYRQKAKRLKDIAGFFAREGIDDVLSMPTTELRNLMLSLRGVGNETADSIVLYAANKPKFVIDAYTTRMMKCIGIEGNYLQLQEMFERDLPEDVSLYKEYHALIVEYAKSYCGKKQCENCILING</sequence>
<dbReference type="EC" id="3.2.2.-" evidence="6"/>
<protein>
    <submittedName>
        <fullName evidence="6">3-Methyladenine DNA glycosylase</fullName>
        <ecNumber evidence="6">3.2.2.-</ecNumber>
    </submittedName>
</protein>
<keyword evidence="1" id="KW-0004">4Fe-4S</keyword>
<dbReference type="GO" id="GO:0016798">
    <property type="term" value="F:hydrolase activity, acting on glycosyl bonds"/>
    <property type="evidence" value="ECO:0007669"/>
    <property type="project" value="UniProtKB-KW"/>
</dbReference>
<dbReference type="InterPro" id="IPR003265">
    <property type="entry name" value="HhH-GPD_domain"/>
</dbReference>
<dbReference type="KEGG" id="mbu:Mbur_1875"/>
<evidence type="ECO:0000256" key="1">
    <source>
        <dbReference type="ARBA" id="ARBA00022485"/>
    </source>
</evidence>
<dbReference type="Gene3D" id="1.10.340.30">
    <property type="entry name" value="Hypothetical protein, domain 2"/>
    <property type="match status" value="1"/>
</dbReference>
<dbReference type="InterPro" id="IPR011257">
    <property type="entry name" value="DNA_glycosylase"/>
</dbReference>
<evidence type="ECO:0000313" key="7">
    <source>
        <dbReference type="Proteomes" id="UP000001979"/>
    </source>
</evidence>
<dbReference type="EMBL" id="CP000300">
    <property type="protein sequence ID" value="ABE52758.1"/>
    <property type="molecule type" value="Genomic_DNA"/>
</dbReference>
<evidence type="ECO:0000256" key="3">
    <source>
        <dbReference type="ARBA" id="ARBA00023004"/>
    </source>
</evidence>
<dbReference type="Pfam" id="PF00730">
    <property type="entry name" value="HhH-GPD"/>
    <property type="match status" value="1"/>
</dbReference>
<reference evidence="7" key="1">
    <citation type="journal article" date="2009" name="ISME J.">
        <title>The genome sequence of the psychrophilic archaeon, Methanococcoides burtonii: the role of genome evolution in cold adaptation.</title>
        <authorList>
            <person name="Allen M.A."/>
            <person name="Lauro F.M."/>
            <person name="Williams T.J."/>
            <person name="Burg D."/>
            <person name="Siddiqui K.S."/>
            <person name="De Francisci D."/>
            <person name="Chong K.W."/>
            <person name="Pilak O."/>
            <person name="Chew H.H."/>
            <person name="De Maere M.Z."/>
            <person name="Ting L."/>
            <person name="Katrib M."/>
            <person name="Ng C."/>
            <person name="Sowers K.R."/>
            <person name="Galperin M.Y."/>
            <person name="Anderson I.J."/>
            <person name="Ivanova N."/>
            <person name="Dalin E."/>
            <person name="Martinez M."/>
            <person name="Lapidus A."/>
            <person name="Hauser L."/>
            <person name="Land M."/>
            <person name="Thomas T."/>
            <person name="Cavicchioli R."/>
        </authorList>
    </citation>
    <scope>NUCLEOTIDE SEQUENCE [LARGE SCALE GENOMIC DNA]</scope>
    <source>
        <strain evidence="7">DSM 6242 / NBRC 107633 / OCM 468 / ACE-M</strain>
    </source>
</reference>
<feature type="domain" description="HhH-GPD" evidence="5">
    <location>
        <begin position="69"/>
        <end position="222"/>
    </location>
</feature>
<dbReference type="GO" id="GO:0051539">
    <property type="term" value="F:4 iron, 4 sulfur cluster binding"/>
    <property type="evidence" value="ECO:0007669"/>
    <property type="project" value="UniProtKB-KW"/>
</dbReference>
<name>Q12UW8_METBU</name>
<evidence type="ECO:0000256" key="4">
    <source>
        <dbReference type="ARBA" id="ARBA00023014"/>
    </source>
</evidence>
<dbReference type="SUPFAM" id="SSF48150">
    <property type="entry name" value="DNA-glycosylase"/>
    <property type="match status" value="1"/>
</dbReference>
<keyword evidence="4" id="KW-0411">Iron-sulfur</keyword>
<keyword evidence="6" id="KW-0378">Hydrolase</keyword>
<keyword evidence="2" id="KW-0479">Metal-binding</keyword>
<dbReference type="CDD" id="cd00056">
    <property type="entry name" value="ENDO3c"/>
    <property type="match status" value="1"/>
</dbReference>
<dbReference type="AlphaFoldDB" id="Q12UW8"/>
<organism evidence="6 7">
    <name type="scientific">Methanococcoides burtonii (strain DSM 6242 / NBRC 107633 / OCM 468 / ACE-M)</name>
    <dbReference type="NCBI Taxonomy" id="259564"/>
    <lineage>
        <taxon>Archaea</taxon>
        <taxon>Methanobacteriati</taxon>
        <taxon>Methanobacteriota</taxon>
        <taxon>Stenosarchaea group</taxon>
        <taxon>Methanomicrobia</taxon>
        <taxon>Methanosarcinales</taxon>
        <taxon>Methanosarcinaceae</taxon>
        <taxon>Methanococcoides</taxon>
    </lineage>
</organism>
<proteinExistence type="predicted"/>
<evidence type="ECO:0000256" key="2">
    <source>
        <dbReference type="ARBA" id="ARBA00022723"/>
    </source>
</evidence>
<dbReference type="SMART" id="SM00478">
    <property type="entry name" value="ENDO3c"/>
    <property type="match status" value="1"/>
</dbReference>
<dbReference type="STRING" id="259564.Mbur_1875"/>
<dbReference type="HOGENOM" id="CLU_012862_6_0_2"/>
<keyword evidence="3" id="KW-0408">Iron</keyword>
<gene>
    <name evidence="6" type="ordered locus">Mbur_1875</name>
</gene>
<dbReference type="Proteomes" id="UP000001979">
    <property type="component" value="Chromosome"/>
</dbReference>
<dbReference type="PIRSF" id="PIRSF001435">
    <property type="entry name" value="Nth"/>
    <property type="match status" value="1"/>
</dbReference>
<dbReference type="PANTHER" id="PTHR10359">
    <property type="entry name" value="A/G-SPECIFIC ADENINE GLYCOSYLASE/ENDONUCLEASE III"/>
    <property type="match status" value="1"/>
</dbReference>
<dbReference type="GO" id="GO:0046872">
    <property type="term" value="F:metal ion binding"/>
    <property type="evidence" value="ECO:0007669"/>
    <property type="project" value="UniProtKB-KW"/>
</dbReference>
<dbReference type="PANTHER" id="PTHR10359:SF19">
    <property type="entry name" value="DNA REPAIR GLYCOSYLASE MJ1434-RELATED"/>
    <property type="match status" value="1"/>
</dbReference>
<dbReference type="InterPro" id="IPR023170">
    <property type="entry name" value="HhH_base_excis_C"/>
</dbReference>
<evidence type="ECO:0000259" key="5">
    <source>
        <dbReference type="SMART" id="SM00478"/>
    </source>
</evidence>
<keyword evidence="7" id="KW-1185">Reference proteome</keyword>
<evidence type="ECO:0000313" key="6">
    <source>
        <dbReference type="EMBL" id="ABE52758.1"/>
    </source>
</evidence>
<accession>Q12UW8</accession>
<dbReference type="GO" id="GO:0006284">
    <property type="term" value="P:base-excision repair"/>
    <property type="evidence" value="ECO:0007669"/>
    <property type="project" value="InterPro"/>
</dbReference>
<dbReference type="Gene3D" id="1.10.1670.10">
    <property type="entry name" value="Helix-hairpin-Helix base-excision DNA repair enzymes (C-terminal)"/>
    <property type="match status" value="1"/>
</dbReference>